<sequence length="94" mass="10129">MDRNKTAVLARITGKVQGVSFRMWARAEAMKLGLTGWVRNEKDGSVKALIAGPEEAVSTMLKRLRQGPPGASVSGVVSEKADPDEWPETFSITG</sequence>
<dbReference type="NCBIfam" id="NF010999">
    <property type="entry name" value="PRK14425.1"/>
    <property type="match status" value="1"/>
</dbReference>
<evidence type="ECO:0000256" key="3">
    <source>
        <dbReference type="ARBA" id="ARBA00047645"/>
    </source>
</evidence>
<name>A0A135HWA8_9HYPH</name>
<evidence type="ECO:0000256" key="7">
    <source>
        <dbReference type="SAM" id="MobiDB-lite"/>
    </source>
</evidence>
<evidence type="ECO:0000259" key="8">
    <source>
        <dbReference type="PROSITE" id="PS51160"/>
    </source>
</evidence>
<evidence type="ECO:0000256" key="2">
    <source>
        <dbReference type="ARBA" id="ARBA00012150"/>
    </source>
</evidence>
<keyword evidence="10" id="KW-1185">Reference proteome</keyword>
<accession>A0A135HWA8</accession>
<evidence type="ECO:0000256" key="4">
    <source>
        <dbReference type="PROSITE-ProRule" id="PRU00520"/>
    </source>
</evidence>
<dbReference type="EC" id="3.6.1.7" evidence="2 4"/>
<dbReference type="PROSITE" id="PS00150">
    <property type="entry name" value="ACYLPHOSPHATASE_1"/>
    <property type="match status" value="1"/>
</dbReference>
<comment type="similarity">
    <text evidence="1 6">Belongs to the acylphosphatase family.</text>
</comment>
<evidence type="ECO:0000256" key="6">
    <source>
        <dbReference type="RuleBase" id="RU004168"/>
    </source>
</evidence>
<dbReference type="GO" id="GO:0003998">
    <property type="term" value="F:acylphosphatase activity"/>
    <property type="evidence" value="ECO:0007669"/>
    <property type="project" value="UniProtKB-EC"/>
</dbReference>
<dbReference type="Proteomes" id="UP000070107">
    <property type="component" value="Unassembled WGS sequence"/>
</dbReference>
<dbReference type="InterPro" id="IPR020456">
    <property type="entry name" value="Acylphosphatase"/>
</dbReference>
<organism evidence="9 10">
    <name type="scientific">Paramesorhizobium deserti</name>
    <dbReference type="NCBI Taxonomy" id="1494590"/>
    <lineage>
        <taxon>Bacteria</taxon>
        <taxon>Pseudomonadati</taxon>
        <taxon>Pseudomonadota</taxon>
        <taxon>Alphaproteobacteria</taxon>
        <taxon>Hyphomicrobiales</taxon>
        <taxon>Phyllobacteriaceae</taxon>
        <taxon>Paramesorhizobium</taxon>
    </lineage>
</organism>
<dbReference type="Gene3D" id="3.30.70.100">
    <property type="match status" value="1"/>
</dbReference>
<evidence type="ECO:0000256" key="5">
    <source>
        <dbReference type="RuleBase" id="RU000553"/>
    </source>
</evidence>
<dbReference type="OrthoDB" id="5295388at2"/>
<dbReference type="Pfam" id="PF00708">
    <property type="entry name" value="Acylphosphatase"/>
    <property type="match status" value="1"/>
</dbReference>
<evidence type="ECO:0000256" key="1">
    <source>
        <dbReference type="ARBA" id="ARBA00005614"/>
    </source>
</evidence>
<dbReference type="InterPro" id="IPR036046">
    <property type="entry name" value="Acylphosphatase-like_dom_sf"/>
</dbReference>
<dbReference type="SUPFAM" id="SSF54975">
    <property type="entry name" value="Acylphosphatase/BLUF domain-like"/>
    <property type="match status" value="1"/>
</dbReference>
<evidence type="ECO:0000313" key="10">
    <source>
        <dbReference type="Proteomes" id="UP000070107"/>
    </source>
</evidence>
<comment type="catalytic activity">
    <reaction evidence="3 4 5">
        <text>an acyl phosphate + H2O = a carboxylate + phosphate + H(+)</text>
        <dbReference type="Rhea" id="RHEA:14965"/>
        <dbReference type="ChEBI" id="CHEBI:15377"/>
        <dbReference type="ChEBI" id="CHEBI:15378"/>
        <dbReference type="ChEBI" id="CHEBI:29067"/>
        <dbReference type="ChEBI" id="CHEBI:43474"/>
        <dbReference type="ChEBI" id="CHEBI:59918"/>
        <dbReference type="EC" id="3.6.1.7"/>
    </reaction>
</comment>
<reference evidence="9 10" key="1">
    <citation type="submission" date="2015-11" db="EMBL/GenBank/DDBJ databases">
        <title>Draft genome sequence of Paramesorhizobium deserti A-3-E, a strain highly resistant to diverse beta-lactam antibiotics.</title>
        <authorList>
            <person name="Lv R."/>
            <person name="Yang X."/>
            <person name="Fang N."/>
            <person name="Guo J."/>
            <person name="Luo X."/>
            <person name="Peng F."/>
            <person name="Yang R."/>
            <person name="Cui Y."/>
            <person name="Fang C."/>
            <person name="Song Y."/>
        </authorList>
    </citation>
    <scope>NUCLEOTIDE SEQUENCE [LARGE SCALE GENOMIC DNA]</scope>
    <source>
        <strain evidence="9 10">A-3-E</strain>
    </source>
</reference>
<dbReference type="STRING" id="1494590.ATN84_08660"/>
<dbReference type="PRINTS" id="PR00112">
    <property type="entry name" value="ACYLPHPHTASE"/>
</dbReference>
<dbReference type="AlphaFoldDB" id="A0A135HWA8"/>
<protein>
    <recommendedName>
        <fullName evidence="2 4">Acylphosphatase</fullName>
        <ecNumber evidence="2 4">3.6.1.7</ecNumber>
    </recommendedName>
</protein>
<feature type="region of interest" description="Disordered" evidence="7">
    <location>
        <begin position="65"/>
        <end position="94"/>
    </location>
</feature>
<dbReference type="EMBL" id="LNTU01000012">
    <property type="protein sequence ID" value="KXF77441.1"/>
    <property type="molecule type" value="Genomic_DNA"/>
</dbReference>
<comment type="caution">
    <text evidence="9">The sequence shown here is derived from an EMBL/GenBank/DDBJ whole genome shotgun (WGS) entry which is preliminary data.</text>
</comment>
<dbReference type="PANTHER" id="PTHR47268:SF4">
    <property type="entry name" value="ACYLPHOSPHATASE"/>
    <property type="match status" value="1"/>
</dbReference>
<dbReference type="PROSITE" id="PS51160">
    <property type="entry name" value="ACYLPHOSPHATASE_3"/>
    <property type="match status" value="1"/>
</dbReference>
<feature type="active site" evidence="4">
    <location>
        <position position="40"/>
    </location>
</feature>
<proteinExistence type="inferred from homology"/>
<evidence type="ECO:0000313" key="9">
    <source>
        <dbReference type="EMBL" id="KXF77441.1"/>
    </source>
</evidence>
<dbReference type="PROSITE" id="PS00151">
    <property type="entry name" value="ACYLPHOSPHATASE_2"/>
    <property type="match status" value="1"/>
</dbReference>
<gene>
    <name evidence="9" type="ORF">ATN84_08660</name>
</gene>
<feature type="active site" evidence="4">
    <location>
        <position position="22"/>
    </location>
</feature>
<feature type="domain" description="Acylphosphatase-like" evidence="8">
    <location>
        <begin position="7"/>
        <end position="94"/>
    </location>
</feature>
<dbReference type="PANTHER" id="PTHR47268">
    <property type="entry name" value="ACYLPHOSPHATASE"/>
    <property type="match status" value="1"/>
</dbReference>
<dbReference type="InterPro" id="IPR017968">
    <property type="entry name" value="Acylphosphatase_CS"/>
</dbReference>
<dbReference type="RefSeq" id="WP_068881627.1">
    <property type="nucleotide sequence ID" value="NZ_LNTU01000012.1"/>
</dbReference>
<keyword evidence="4 5" id="KW-0378">Hydrolase</keyword>
<dbReference type="InterPro" id="IPR001792">
    <property type="entry name" value="Acylphosphatase-like_dom"/>
</dbReference>